<evidence type="ECO:0000313" key="5">
    <source>
        <dbReference type="EMBL" id="KAF5401952.1"/>
    </source>
</evidence>
<accession>A0A8J4TG24</accession>
<feature type="transmembrane region" description="Helical" evidence="2">
    <location>
        <begin position="982"/>
        <end position="1006"/>
    </location>
</feature>
<dbReference type="InterPro" id="IPR036179">
    <property type="entry name" value="Ig-like_dom_sf"/>
</dbReference>
<comment type="caution">
    <text evidence="5">The sequence shown here is derived from an EMBL/GenBank/DDBJ whole genome shotgun (WGS) entry which is preliminary data.</text>
</comment>
<dbReference type="InterPro" id="IPR036116">
    <property type="entry name" value="FN3_sf"/>
</dbReference>
<dbReference type="SUPFAM" id="SSF48726">
    <property type="entry name" value="Immunoglobulin"/>
    <property type="match status" value="2"/>
</dbReference>
<gene>
    <name evidence="5" type="ORF">PHET_04732</name>
</gene>
<dbReference type="InterPro" id="IPR007110">
    <property type="entry name" value="Ig-like_dom"/>
</dbReference>
<feature type="compositionally biased region" description="Basic and acidic residues" evidence="1">
    <location>
        <begin position="1323"/>
        <end position="1332"/>
    </location>
</feature>
<feature type="signal peptide" evidence="3">
    <location>
        <begin position="1"/>
        <end position="28"/>
    </location>
</feature>
<feature type="chain" id="PRO_5035291605" description="Ig-like domain-containing protein" evidence="3">
    <location>
        <begin position="29"/>
        <end position="1530"/>
    </location>
</feature>
<keyword evidence="6" id="KW-1185">Reference proteome</keyword>
<feature type="compositionally biased region" description="Polar residues" evidence="1">
    <location>
        <begin position="1339"/>
        <end position="1359"/>
    </location>
</feature>
<organism evidence="5 6">
    <name type="scientific">Paragonimus heterotremus</name>
    <dbReference type="NCBI Taxonomy" id="100268"/>
    <lineage>
        <taxon>Eukaryota</taxon>
        <taxon>Metazoa</taxon>
        <taxon>Spiralia</taxon>
        <taxon>Lophotrochozoa</taxon>
        <taxon>Platyhelminthes</taxon>
        <taxon>Trematoda</taxon>
        <taxon>Digenea</taxon>
        <taxon>Plagiorchiida</taxon>
        <taxon>Troglotremata</taxon>
        <taxon>Troglotrematidae</taxon>
        <taxon>Paragonimus</taxon>
    </lineage>
</organism>
<reference evidence="5" key="1">
    <citation type="submission" date="2019-05" db="EMBL/GenBank/DDBJ databases">
        <title>Annotation for the trematode Paragonimus heterotremus.</title>
        <authorList>
            <person name="Choi Y.-J."/>
        </authorList>
    </citation>
    <scope>NUCLEOTIDE SEQUENCE</scope>
    <source>
        <strain evidence="5">LC</strain>
    </source>
</reference>
<evidence type="ECO:0000259" key="4">
    <source>
        <dbReference type="PROSITE" id="PS50835"/>
    </source>
</evidence>
<feature type="compositionally biased region" description="Pro residues" evidence="1">
    <location>
        <begin position="1091"/>
        <end position="1104"/>
    </location>
</feature>
<feature type="region of interest" description="Disordered" evidence="1">
    <location>
        <begin position="630"/>
        <end position="650"/>
    </location>
</feature>
<protein>
    <recommendedName>
        <fullName evidence="4">Ig-like domain-containing protein</fullName>
    </recommendedName>
</protein>
<feature type="region of interest" description="Disordered" evidence="1">
    <location>
        <begin position="1070"/>
        <end position="1107"/>
    </location>
</feature>
<sequence length="1530" mass="170107">MLVVAYFIRRSSVLLSFVHILAVLSSSADFPSTEDAFLPEFISLPQSRLYVDPHSTESVQIICLAWPPPPLGQVTYYYYPATINRLSSTATTAPLHPVPIDWLDRNRSALVLTSKELVQRLTFHDFHCLASTQFGAVLSPPFQVVLDHTRLEAKMVDHLMIQNVPISGTAVLQCNRPHLGPVGPIRFLVNGSALPDIRDKFLMITPMHPPNASVLLLRNFQHADHGVYDCVIVDPLFPTAPLWRSAVRYQLRVQDQISIDTVTGQGDFVQPHTSSGRNFLQNSSPKVLVDVTEDENVTLYCIPPPAFASYTVRIGYNSTDVLSARHQFVPLFGVLHISNLSEVDTGSYWCSAGNWTATVHLRVTRKPHVSIIPAMIHKTAGQSAQLSCTGSERIPFAWYHNGVPLRSQTPLGAESSFHLETLTSSMTGVYQCVQQTEADWISAQAVVRLNGTRLLRRSDFNHFQDIGLWDPLHFSSTLLVTPSKRSVVVGCLSTLTNVSNISADTLPAALYDLLPGTGTLQNRLRLAQLLQFVRLRWRKDGVSLQLPGHAYASSSIEPHQFTLDLARSHDFGMYECAVYTDCAEPRLLFSHALHVKSTETKLDPNLFESEPANKVSDMSEMIDVLSTHGVPEANSTDRGKRDAFSSLESVQRIPNSPHSDLMDTWVSNLDTFNQHDVWPNIPATLPRGVVSGHLVPSSLRQHLSILSATPIGDNLAVNITWSPMQADFYRIQFRHKSVPGQMWSKPITIDELIPECCNRQPTCCKQIKQFYFTNRKPDGLEPGRQYKFRVMAIITNADQHGSYVLDKSRWSQVVSFEHISKVAPVFTETERLPDGSGIVAHWTLVTSAVGFPIDHFLLLYRKQESQSDGKIAYDPFQHVLIPGANTRKWKLQNLEPGKGYQLVVYGVHTPPGLDAEAVIFKGGLGGRKITQFSNEVFVEPLLGSSVDPGSLESEAHLDSVATSRKSLGQNMVVFNSAESNRLMFLILGALAGMLLIVMFCLIILCVCRQMRKRKRVAGRPSNWNSGSQETYKVHTKRTEHPQNSATFMLEHLGNPASVHSTLESQKLLDGGTLPRRHQHPQSGRCSATIYPQPPPMSPPPPPPRHANSGDLVGNIPAPFQSAQMVPPHSVFHSSVLPMSTHHHGTNNLSALPSADYTYWAAMTGSHYSGHPGQINYYYLPPQHPIAESIDRTAQFQPAMFGLKREPPSGGSVHDGTDTETDAVDQMTPIDQPGVPVAGQSVPLVQSRHGSSPAQLFRSHVNSNFTHQYNPQHSQYNPGLDTPPPSETRCQNGELSRRRQQSAYGPIDESVSCERHSRRRRRRLTADSNRDSFEVPEASVSPSQPLMTSSPVTHDTSTSRQNKDVVHVERRSVTPVFNMFPPANTEFIASCLPHHTSHENARVAYPDQVGYQHRLATQTSRTGPPEYVAYRNPSSLSYGIHNPASSSHSVPRRDGVIIMGDPPRVRDYSEYGIPNINSTNGSTDYHHNPIQQHQHHHPYQPPPQYYLRVANSSQLVDEANRHPVNVNSLDT</sequence>
<dbReference type="EMBL" id="LUCH01002130">
    <property type="protein sequence ID" value="KAF5401952.1"/>
    <property type="molecule type" value="Genomic_DNA"/>
</dbReference>
<feature type="region of interest" description="Disordered" evidence="1">
    <location>
        <begin position="1479"/>
        <end position="1501"/>
    </location>
</feature>
<feature type="region of interest" description="Disordered" evidence="1">
    <location>
        <begin position="1204"/>
        <end position="1237"/>
    </location>
</feature>
<dbReference type="PROSITE" id="PS50835">
    <property type="entry name" value="IG_LIKE"/>
    <property type="match status" value="1"/>
</dbReference>
<keyword evidence="2" id="KW-0812">Transmembrane</keyword>
<dbReference type="InterPro" id="IPR003599">
    <property type="entry name" value="Ig_sub"/>
</dbReference>
<feature type="domain" description="Ig-like" evidence="4">
    <location>
        <begin position="367"/>
        <end position="448"/>
    </location>
</feature>
<keyword evidence="2" id="KW-1133">Transmembrane helix</keyword>
<feature type="region of interest" description="Disordered" evidence="1">
    <location>
        <begin position="1264"/>
        <end position="1364"/>
    </location>
</feature>
<keyword evidence="2" id="KW-0472">Membrane</keyword>
<dbReference type="SMART" id="SM00408">
    <property type="entry name" value="IGc2"/>
    <property type="match status" value="2"/>
</dbReference>
<dbReference type="InterPro" id="IPR003598">
    <property type="entry name" value="Ig_sub2"/>
</dbReference>
<dbReference type="SMART" id="SM00409">
    <property type="entry name" value="IG"/>
    <property type="match status" value="3"/>
</dbReference>
<dbReference type="SUPFAM" id="SSF49265">
    <property type="entry name" value="Fibronectin type III"/>
    <property type="match status" value="1"/>
</dbReference>
<dbReference type="InterPro" id="IPR013783">
    <property type="entry name" value="Ig-like_fold"/>
</dbReference>
<name>A0A8J4TG24_9TREM</name>
<evidence type="ECO:0000256" key="1">
    <source>
        <dbReference type="SAM" id="MobiDB-lite"/>
    </source>
</evidence>
<dbReference type="Gene3D" id="2.60.40.10">
    <property type="entry name" value="Immunoglobulins"/>
    <property type="match status" value="2"/>
</dbReference>
<proteinExistence type="predicted"/>
<feature type="compositionally biased region" description="Polar residues" evidence="1">
    <location>
        <begin position="1021"/>
        <end position="1030"/>
    </location>
</feature>
<evidence type="ECO:0000313" key="6">
    <source>
        <dbReference type="Proteomes" id="UP000748531"/>
    </source>
</evidence>
<dbReference type="OrthoDB" id="9998697at2759"/>
<feature type="compositionally biased region" description="Polar residues" evidence="1">
    <location>
        <begin position="1264"/>
        <end position="1276"/>
    </location>
</feature>
<dbReference type="Proteomes" id="UP000748531">
    <property type="component" value="Unassembled WGS sequence"/>
</dbReference>
<keyword evidence="3" id="KW-0732">Signal</keyword>
<evidence type="ECO:0000256" key="3">
    <source>
        <dbReference type="SAM" id="SignalP"/>
    </source>
</evidence>
<feature type="region of interest" description="Disordered" evidence="1">
    <location>
        <begin position="1017"/>
        <end position="1038"/>
    </location>
</feature>
<evidence type="ECO:0000256" key="2">
    <source>
        <dbReference type="SAM" id="Phobius"/>
    </source>
</evidence>
<feature type="region of interest" description="Disordered" evidence="1">
    <location>
        <begin position="1441"/>
        <end position="1462"/>
    </location>
</feature>